<keyword evidence="4" id="KW-1185">Reference proteome</keyword>
<dbReference type="PANTHER" id="PTHR43396:SF6">
    <property type="entry name" value="ABL201WP"/>
    <property type="match status" value="1"/>
</dbReference>
<reference evidence="4" key="1">
    <citation type="submission" date="2015-10" db="EMBL/GenBank/DDBJ databases">
        <authorList>
            <person name="Devillers H."/>
        </authorList>
    </citation>
    <scope>NUCLEOTIDE SEQUENCE [LARGE SCALE GENOMIC DNA]</scope>
</reference>
<evidence type="ECO:0000259" key="2">
    <source>
        <dbReference type="PROSITE" id="PS01033"/>
    </source>
</evidence>
<dbReference type="InterPro" id="IPR044399">
    <property type="entry name" value="Mb-like_M"/>
</dbReference>
<feature type="region of interest" description="Disordered" evidence="1">
    <location>
        <begin position="155"/>
        <end position="192"/>
    </location>
</feature>
<dbReference type="PROSITE" id="PS01033">
    <property type="entry name" value="GLOBIN"/>
    <property type="match status" value="1"/>
</dbReference>
<dbReference type="SUPFAM" id="SSF46458">
    <property type="entry name" value="Globin-like"/>
    <property type="match status" value="1"/>
</dbReference>
<name>A0A0P1KQU0_9SACH</name>
<dbReference type="GO" id="GO:0071500">
    <property type="term" value="P:cellular response to nitrosative stress"/>
    <property type="evidence" value="ECO:0007669"/>
    <property type="project" value="TreeGrafter"/>
</dbReference>
<feature type="compositionally biased region" description="Basic and acidic residues" evidence="1">
    <location>
        <begin position="420"/>
        <end position="431"/>
    </location>
</feature>
<dbReference type="GO" id="GO:0008941">
    <property type="term" value="F:nitric oxide dioxygenase NAD(P)H activity"/>
    <property type="evidence" value="ECO:0007669"/>
    <property type="project" value="TreeGrafter"/>
</dbReference>
<gene>
    <name evidence="3" type="ORF">LAQU0_S05e05754g</name>
</gene>
<dbReference type="GO" id="GO:0071949">
    <property type="term" value="F:FAD binding"/>
    <property type="evidence" value="ECO:0007669"/>
    <property type="project" value="TreeGrafter"/>
</dbReference>
<dbReference type="GO" id="GO:0046210">
    <property type="term" value="P:nitric oxide catabolic process"/>
    <property type="evidence" value="ECO:0007669"/>
    <property type="project" value="TreeGrafter"/>
</dbReference>
<dbReference type="Proteomes" id="UP000236544">
    <property type="component" value="Unassembled WGS sequence"/>
</dbReference>
<dbReference type="OrthoDB" id="436496at2759"/>
<dbReference type="InterPro" id="IPR000971">
    <property type="entry name" value="Globin"/>
</dbReference>
<evidence type="ECO:0000256" key="1">
    <source>
        <dbReference type="SAM" id="MobiDB-lite"/>
    </source>
</evidence>
<accession>A0A0P1KQU0</accession>
<protein>
    <submittedName>
        <fullName evidence="3">LAQU0S05e05754g1_1</fullName>
    </submittedName>
</protein>
<evidence type="ECO:0000313" key="4">
    <source>
        <dbReference type="Proteomes" id="UP000236544"/>
    </source>
</evidence>
<organism evidence="3 4">
    <name type="scientific">Lachancea quebecensis</name>
    <dbReference type="NCBI Taxonomy" id="1654605"/>
    <lineage>
        <taxon>Eukaryota</taxon>
        <taxon>Fungi</taxon>
        <taxon>Dikarya</taxon>
        <taxon>Ascomycota</taxon>
        <taxon>Saccharomycotina</taxon>
        <taxon>Saccharomycetes</taxon>
        <taxon>Saccharomycetales</taxon>
        <taxon>Saccharomycetaceae</taxon>
        <taxon>Lachancea</taxon>
    </lineage>
</organism>
<feature type="region of interest" description="Disordered" evidence="1">
    <location>
        <begin position="22"/>
        <end position="44"/>
    </location>
</feature>
<dbReference type="CDD" id="cd01040">
    <property type="entry name" value="Mb-like"/>
    <property type="match status" value="1"/>
</dbReference>
<dbReference type="GO" id="GO:0020037">
    <property type="term" value="F:heme binding"/>
    <property type="evidence" value="ECO:0007669"/>
    <property type="project" value="InterPro"/>
</dbReference>
<sequence>MEENRSFYSPLDRSQIAFIPADLESISENDPPAEPSPGLPRFSGDSHIFKESFRDSYVPSVTSQSIFSEAHPPSSLSSVDELDRLSSLSSGSSCGTNMSYAARYKIVLKLSSREIKLIRESWSMMLNDELSGDNLRSFIRKIVHEIGGLPWVRASGRRTRNNSQNTSLSANSSASSPGSGSPPSPKQAPAVPAGNTGAFASSIFCQQFYGNLLYMEPSIEAMFPSIRHQAVSFAGVLTMTVNNLDNLSALEAYLCALGKRHARILSIEPPHFELMGLAFLKTIKDRFGVHCTLELEETWSRLYSYLANSILQFGIDPVLKIDALKNEMVFPVPDVTKGLPSTKSMFQPTQPSALNAHALTTQKLRNNSRPENISPLTKPPISSKKSLPIFAANRSVSSPVLPSQHKKEQQKSKPLNATVVKRDSDKDCVIM</sequence>
<dbReference type="InterPro" id="IPR012292">
    <property type="entry name" value="Globin/Proto"/>
</dbReference>
<feature type="compositionally biased region" description="Low complexity" evidence="1">
    <location>
        <begin position="161"/>
        <end position="179"/>
    </location>
</feature>
<dbReference type="PANTHER" id="PTHR43396">
    <property type="entry name" value="FLAVOHEMOPROTEIN"/>
    <property type="match status" value="1"/>
</dbReference>
<dbReference type="Gene3D" id="1.10.490.10">
    <property type="entry name" value="Globins"/>
    <property type="match status" value="1"/>
</dbReference>
<proteinExistence type="predicted"/>
<dbReference type="InterPro" id="IPR009050">
    <property type="entry name" value="Globin-like_sf"/>
</dbReference>
<dbReference type="GO" id="GO:0019825">
    <property type="term" value="F:oxygen binding"/>
    <property type="evidence" value="ECO:0007669"/>
    <property type="project" value="InterPro"/>
</dbReference>
<feature type="region of interest" description="Disordered" evidence="1">
    <location>
        <begin position="395"/>
        <end position="431"/>
    </location>
</feature>
<evidence type="ECO:0000313" key="3">
    <source>
        <dbReference type="EMBL" id="CUS22456.1"/>
    </source>
</evidence>
<dbReference type="EMBL" id="LN890537">
    <property type="protein sequence ID" value="CUS22456.1"/>
    <property type="molecule type" value="Genomic_DNA"/>
</dbReference>
<feature type="domain" description="Globin" evidence="2">
    <location>
        <begin position="182"/>
        <end position="315"/>
    </location>
</feature>
<dbReference type="AlphaFoldDB" id="A0A0P1KQU0"/>
<dbReference type="Pfam" id="PF00042">
    <property type="entry name" value="Globin"/>
    <property type="match status" value="1"/>
</dbReference>